<dbReference type="Proteomes" id="UP000002881">
    <property type="component" value="Chromosome"/>
</dbReference>
<evidence type="ECO:0000313" key="1">
    <source>
        <dbReference type="EMBL" id="AFK07593.1"/>
    </source>
</evidence>
<name>I2F6P0_9BACT</name>
<dbReference type="InterPro" id="IPR009784">
    <property type="entry name" value="DUF1349"/>
</dbReference>
<dbReference type="RefSeq" id="WP_006488162.1">
    <property type="nucleotide sequence ID" value="NC_017934.1"/>
</dbReference>
<dbReference type="GeneID" id="87107710"/>
<evidence type="ECO:0008006" key="3">
    <source>
        <dbReference type="Google" id="ProtNLM"/>
    </source>
</evidence>
<evidence type="ECO:0000313" key="2">
    <source>
        <dbReference type="Proteomes" id="UP000002881"/>
    </source>
</evidence>
<proteinExistence type="predicted"/>
<organism evidence="1 2">
    <name type="scientific">Mesotoga prima MesG1.Ag.4.2</name>
    <dbReference type="NCBI Taxonomy" id="660470"/>
    <lineage>
        <taxon>Bacteria</taxon>
        <taxon>Thermotogati</taxon>
        <taxon>Thermotogota</taxon>
        <taxon>Thermotogae</taxon>
        <taxon>Kosmotogales</taxon>
        <taxon>Kosmotogaceae</taxon>
        <taxon>Mesotoga</taxon>
    </lineage>
</organism>
<dbReference type="InterPro" id="IPR015987">
    <property type="entry name" value="UCP022704"/>
</dbReference>
<dbReference type="InterPro" id="IPR013320">
    <property type="entry name" value="ConA-like_dom_sf"/>
</dbReference>
<protein>
    <recommendedName>
        <fullName evidence="3">DUF1349 domain-containing protein</fullName>
    </recommendedName>
</protein>
<keyword evidence="2" id="KW-1185">Reference proteome</keyword>
<dbReference type="PIRSF" id="PIRSF022704">
    <property type="entry name" value="UCP022704"/>
    <property type="match status" value="1"/>
</dbReference>
<dbReference type="SUPFAM" id="SSF49899">
    <property type="entry name" value="Concanavalin A-like lectins/glucanases"/>
    <property type="match status" value="1"/>
</dbReference>
<dbReference type="eggNOG" id="COG3506">
    <property type="taxonomic scope" value="Bacteria"/>
</dbReference>
<dbReference type="Pfam" id="PF07081">
    <property type="entry name" value="DUF1349"/>
    <property type="match status" value="1"/>
</dbReference>
<accession>I2F6P0</accession>
<sequence>MQLSSFGEGTIKHFTWLNEPKRWELQDGNLIVESEESTDFWQRTHYGFRNDNGHFLFVPLMEDFSFVLGAKFFPVNQYDQAGVMVRVSPSCWLKSSIEFEGSAPSKLGAVVTNSGYSDWSTQDVSCETRSLRVKVDRKGSDYSVFAWQDEWVQLRLARLIEDDCKLPVMVGAYCCSPRGSGYRVVFDEISLNCR</sequence>
<gene>
    <name evidence="1" type="ORF">Theba_1948</name>
</gene>
<dbReference type="Gene3D" id="2.60.120.200">
    <property type="match status" value="1"/>
</dbReference>
<dbReference type="KEGG" id="mpg:Theba_1948"/>
<dbReference type="PANTHER" id="PTHR35332:SF2">
    <property type="entry name" value="REGULATION OF ENOLASE PROTEIN 1"/>
    <property type="match status" value="1"/>
</dbReference>
<dbReference type="EMBL" id="CP003532">
    <property type="protein sequence ID" value="AFK07593.1"/>
    <property type="molecule type" value="Genomic_DNA"/>
</dbReference>
<dbReference type="HOGENOM" id="CLU_082825_0_1_0"/>
<dbReference type="AlphaFoldDB" id="I2F6P0"/>
<dbReference type="PANTHER" id="PTHR35332">
    <property type="entry name" value="REGULATION OF ENOLASE PROTEIN 1"/>
    <property type="match status" value="1"/>
</dbReference>
<reference evidence="1 2" key="1">
    <citation type="journal article" date="2012" name="Genome Biol. Evol.">
        <title>Genome Sequence of the Mesophilic Thermotogales Bacterium Mesotoga prima MesG1.Ag.4.2 Reveals the Largest Thermotogales Genome To Date.</title>
        <authorList>
            <person name="Zhaxybayeva O."/>
            <person name="Swithers K.S."/>
            <person name="Foght J."/>
            <person name="Green A.G."/>
            <person name="Bruce D."/>
            <person name="Detter C."/>
            <person name="Han S."/>
            <person name="Teshima H."/>
            <person name="Han J."/>
            <person name="Woyke T."/>
            <person name="Pitluck S."/>
            <person name="Nolan M."/>
            <person name="Ivanova N."/>
            <person name="Pati A."/>
            <person name="Land M.L."/>
            <person name="Dlutek M."/>
            <person name="Doolittle W.F."/>
            <person name="Noll K.M."/>
            <person name="Nesbo C.L."/>
        </authorList>
    </citation>
    <scope>NUCLEOTIDE SEQUENCE [LARGE SCALE GENOMIC DNA]</scope>
    <source>
        <strain evidence="2">mesG1.Ag.4.2</strain>
    </source>
</reference>